<comment type="caution">
    <text evidence="2">The sequence shown here is derived from an EMBL/GenBank/DDBJ whole genome shotgun (WGS) entry which is preliminary data.</text>
</comment>
<evidence type="ECO:0000256" key="1">
    <source>
        <dbReference type="ARBA" id="ARBA00008799"/>
    </source>
</evidence>
<name>A0A956LYL6_UNCEI</name>
<dbReference type="InterPro" id="IPR001830">
    <property type="entry name" value="Glyco_trans_20"/>
</dbReference>
<protein>
    <submittedName>
        <fullName evidence="2">Trehalose-6-phosphate synthase</fullName>
    </submittedName>
</protein>
<dbReference type="GO" id="GO:0004805">
    <property type="term" value="F:trehalose-phosphatase activity"/>
    <property type="evidence" value="ECO:0007669"/>
    <property type="project" value="TreeGrafter"/>
</dbReference>
<dbReference type="GO" id="GO:0005992">
    <property type="term" value="P:trehalose biosynthetic process"/>
    <property type="evidence" value="ECO:0007669"/>
    <property type="project" value="InterPro"/>
</dbReference>
<dbReference type="EMBL" id="JAGQHR010000199">
    <property type="protein sequence ID" value="MCA9727613.1"/>
    <property type="molecule type" value="Genomic_DNA"/>
</dbReference>
<dbReference type="Proteomes" id="UP000697710">
    <property type="component" value="Unassembled WGS sequence"/>
</dbReference>
<dbReference type="GO" id="GO:0003825">
    <property type="term" value="F:alpha,alpha-trehalose-phosphate synthase (UDP-forming) activity"/>
    <property type="evidence" value="ECO:0007669"/>
    <property type="project" value="TreeGrafter"/>
</dbReference>
<accession>A0A956LYL6</accession>
<comment type="similarity">
    <text evidence="1">Belongs to the glycosyltransferase 20 family.</text>
</comment>
<dbReference type="CDD" id="cd03788">
    <property type="entry name" value="GT20_TPS"/>
    <property type="match status" value="1"/>
</dbReference>
<dbReference type="PANTHER" id="PTHR10788:SF106">
    <property type="entry name" value="BCDNA.GH08860"/>
    <property type="match status" value="1"/>
</dbReference>
<reference evidence="2" key="1">
    <citation type="submission" date="2020-04" db="EMBL/GenBank/DDBJ databases">
        <authorList>
            <person name="Zhang T."/>
        </authorList>
    </citation>
    <scope>NUCLEOTIDE SEQUENCE</scope>
    <source>
        <strain evidence="2">HKST-UBA01</strain>
    </source>
</reference>
<dbReference type="GO" id="GO:0005829">
    <property type="term" value="C:cytosol"/>
    <property type="evidence" value="ECO:0007669"/>
    <property type="project" value="TreeGrafter"/>
</dbReference>
<evidence type="ECO:0000313" key="2">
    <source>
        <dbReference type="EMBL" id="MCA9727613.1"/>
    </source>
</evidence>
<organism evidence="2 3">
    <name type="scientific">Eiseniibacteriota bacterium</name>
    <dbReference type="NCBI Taxonomy" id="2212470"/>
    <lineage>
        <taxon>Bacteria</taxon>
        <taxon>Candidatus Eiseniibacteriota</taxon>
    </lineage>
</organism>
<proteinExistence type="inferred from homology"/>
<dbReference type="SUPFAM" id="SSF53756">
    <property type="entry name" value="UDP-Glycosyltransferase/glycogen phosphorylase"/>
    <property type="match status" value="1"/>
</dbReference>
<sequence>MPIEPVDAQSHARRSLVVMANRLPVRQVQRGQNLTWEWSPGGLVSALAPVLTRSEGVWIGWNGRPGRTSTSFQFEGIENLSVPLRTQEIDDFYNGFSNRTIWPLYHDAVRWPEYHRIWWKPYVEVNRRFAEAAASVAAPKATVWVHDYHFQLVPGMLREMRPDLKIGFFLHIPFPPQELFSQLPWRRQILEGLLGSDVVGFQTRTAAQNFARLARRYTATGGNDRELRHKGRTIVPASFPISIDFQHFDSLARTSAVNARAQHLRRVLGGEGRRIILGVDRLDYTKGIDVRLKAFRELLRSKAVTIEDCVFVQCAVPSREKVVQYADLKRRVEQTVGEINGEFGSVGRVAVHYLHRNLPIEELVALYRLADVMVVTPFRDGMNLIAKEYVASRTENTGVLVLSEFAGAAQELRRALLVNPHDVDGIVSTLERSLRLSQEETRRRMRWLRRVVQKHDVFAWADSFFEALKDG</sequence>
<reference evidence="2" key="2">
    <citation type="journal article" date="2021" name="Microbiome">
        <title>Successional dynamics and alternative stable states in a saline activated sludge microbial community over 9 years.</title>
        <authorList>
            <person name="Wang Y."/>
            <person name="Ye J."/>
            <person name="Ju F."/>
            <person name="Liu L."/>
            <person name="Boyd J.A."/>
            <person name="Deng Y."/>
            <person name="Parks D.H."/>
            <person name="Jiang X."/>
            <person name="Yin X."/>
            <person name="Woodcroft B.J."/>
            <person name="Tyson G.W."/>
            <person name="Hugenholtz P."/>
            <person name="Polz M.F."/>
            <person name="Zhang T."/>
        </authorList>
    </citation>
    <scope>NUCLEOTIDE SEQUENCE</scope>
    <source>
        <strain evidence="2">HKST-UBA01</strain>
    </source>
</reference>
<dbReference type="Pfam" id="PF00982">
    <property type="entry name" value="Glyco_transf_20"/>
    <property type="match status" value="1"/>
</dbReference>
<dbReference type="AlphaFoldDB" id="A0A956LYL6"/>
<gene>
    <name evidence="2" type="ORF">KC729_08015</name>
</gene>
<dbReference type="Gene3D" id="3.40.50.2000">
    <property type="entry name" value="Glycogen Phosphorylase B"/>
    <property type="match status" value="2"/>
</dbReference>
<dbReference type="PANTHER" id="PTHR10788">
    <property type="entry name" value="TREHALOSE-6-PHOSPHATE SYNTHASE"/>
    <property type="match status" value="1"/>
</dbReference>
<evidence type="ECO:0000313" key="3">
    <source>
        <dbReference type="Proteomes" id="UP000697710"/>
    </source>
</evidence>